<keyword evidence="2" id="KW-1185">Reference proteome</keyword>
<dbReference type="STRING" id="401053.AciPR4_4158"/>
<name>E8V5E5_TERSS</name>
<dbReference type="RefSeq" id="WP_013570634.1">
    <property type="nucleotide sequence ID" value="NC_014963.1"/>
</dbReference>
<proteinExistence type="predicted"/>
<dbReference type="HOGENOM" id="CLU_112462_0_0_0"/>
<sequence length="176" mass="20336">MDRKFTCSVCGEVHESLPLSYNAKIPDALGAIPEMERASRAQWNADQCVLDGTRFFLRGRILLPITDAPPEPLEKDGPNFVFGVWAELDEATFLRVHEKWFDPQRVMEPFYPARMHTSLFLYPETRGLELLLQTRAVGRRPHITVRDAGHPLYREQRDGITMEQIQGFAERMLHRS</sequence>
<evidence type="ECO:0000313" key="2">
    <source>
        <dbReference type="Proteomes" id="UP000006844"/>
    </source>
</evidence>
<dbReference type="Proteomes" id="UP000006844">
    <property type="component" value="Chromosome"/>
</dbReference>
<dbReference type="AlphaFoldDB" id="E8V5E5"/>
<protein>
    <recommendedName>
        <fullName evidence="3">DUF2199 domain-containing protein</fullName>
    </recommendedName>
</protein>
<evidence type="ECO:0008006" key="3">
    <source>
        <dbReference type="Google" id="ProtNLM"/>
    </source>
</evidence>
<organism evidence="1 2">
    <name type="scientific">Terriglobus saanensis (strain ATCC BAA-1853 / DSM 23119 / SP1PR4)</name>
    <dbReference type="NCBI Taxonomy" id="401053"/>
    <lineage>
        <taxon>Bacteria</taxon>
        <taxon>Pseudomonadati</taxon>
        <taxon>Acidobacteriota</taxon>
        <taxon>Terriglobia</taxon>
        <taxon>Terriglobales</taxon>
        <taxon>Acidobacteriaceae</taxon>
        <taxon>Terriglobus</taxon>
    </lineage>
</organism>
<dbReference type="InterPro" id="IPR018697">
    <property type="entry name" value="DUF2199"/>
</dbReference>
<dbReference type="KEGG" id="tsa:AciPR4_4158"/>
<dbReference type="Pfam" id="PF09965">
    <property type="entry name" value="DUF2199"/>
    <property type="match status" value="1"/>
</dbReference>
<dbReference type="OrthoDB" id="4404538at2"/>
<gene>
    <name evidence="1" type="ordered locus">AciPR4_4158</name>
</gene>
<dbReference type="eggNOG" id="COG4899">
    <property type="taxonomic scope" value="Bacteria"/>
</dbReference>
<dbReference type="EMBL" id="CP002467">
    <property type="protein sequence ID" value="ADV84904.1"/>
    <property type="molecule type" value="Genomic_DNA"/>
</dbReference>
<reference evidence="1 2" key="1">
    <citation type="journal article" date="2012" name="Stand. Genomic Sci.">
        <title>Complete genome sequence of Terriglobus saanensis type strain SP1PR4(T), an Acidobacteria from tundra soil.</title>
        <authorList>
            <person name="Rawat S.R."/>
            <person name="Mannisto M.K."/>
            <person name="Starovoytov V."/>
            <person name="Goodwin L."/>
            <person name="Nolan M."/>
            <person name="Hauser L."/>
            <person name="Land M."/>
            <person name="Davenport K.W."/>
            <person name="Woyke T."/>
            <person name="Haggblom M.M."/>
        </authorList>
    </citation>
    <scope>NUCLEOTIDE SEQUENCE</scope>
    <source>
        <strain evidence="2">ATCC BAA-1853 / DSM 23119 / SP1PR4</strain>
    </source>
</reference>
<evidence type="ECO:0000313" key="1">
    <source>
        <dbReference type="EMBL" id="ADV84904.1"/>
    </source>
</evidence>
<accession>E8V5E5</accession>